<feature type="transmembrane region" description="Helical" evidence="9">
    <location>
        <begin position="172"/>
        <end position="191"/>
    </location>
</feature>
<keyword evidence="12" id="KW-1185">Reference proteome</keyword>
<reference evidence="11 12" key="1">
    <citation type="journal article" date="2001" name="J. Bacteriol.">
        <title>Genome sequence and comparative analysis of the solvent-producing bacterium Clostridium acetobutylicum.</title>
        <authorList>
            <person name="Nolling J."/>
            <person name="Breton G."/>
            <person name="Omelchenko M.V."/>
            <person name="Makarova K.S."/>
            <person name="Zeng Q."/>
            <person name="Gibson R."/>
            <person name="Lee H.M."/>
            <person name="Dubois J."/>
            <person name="Qiu D."/>
            <person name="Hitti J."/>
            <person name="Wolf Y.I."/>
            <person name="Tatusov R.L."/>
            <person name="Sabathe F."/>
            <person name="Doucette-Stamm L."/>
            <person name="Soucaille P."/>
            <person name="Daly M.J."/>
            <person name="Bennett G.N."/>
            <person name="Koonin E.V."/>
            <person name="Smith D.R."/>
        </authorList>
    </citation>
    <scope>NUCLEOTIDE SEQUENCE [LARGE SCALE GENOMIC DNA]</scope>
    <source>
        <strain evidence="12">ATCC 824 / DSM 792 / JCM 1419 / LMG 5710 / VKM B-1787</strain>
    </source>
</reference>
<feature type="transmembrane region" description="Helical" evidence="9">
    <location>
        <begin position="135"/>
        <end position="160"/>
    </location>
</feature>
<evidence type="ECO:0000313" key="11">
    <source>
        <dbReference type="EMBL" id="AAK80285.1"/>
    </source>
</evidence>
<dbReference type="PANTHER" id="PTHR30413:SF8">
    <property type="entry name" value="TRANSPORT PERMEASE PROTEIN"/>
    <property type="match status" value="1"/>
</dbReference>
<evidence type="ECO:0000256" key="5">
    <source>
        <dbReference type="ARBA" id="ARBA00022519"/>
    </source>
</evidence>
<evidence type="ECO:0000256" key="9">
    <source>
        <dbReference type="RuleBase" id="RU361157"/>
    </source>
</evidence>
<proteinExistence type="inferred from homology"/>
<keyword evidence="5" id="KW-0997">Cell inner membrane</keyword>
<evidence type="ECO:0000256" key="6">
    <source>
        <dbReference type="ARBA" id="ARBA00022692"/>
    </source>
</evidence>
<evidence type="ECO:0000259" key="10">
    <source>
        <dbReference type="PROSITE" id="PS51012"/>
    </source>
</evidence>
<dbReference type="PIR" id="B97187">
    <property type="entry name" value="B97187"/>
</dbReference>
<dbReference type="InterPro" id="IPR047817">
    <property type="entry name" value="ABC2_TM_bact-type"/>
</dbReference>
<dbReference type="PATRIC" id="fig|272562.8.peg.2525"/>
<evidence type="ECO:0000256" key="1">
    <source>
        <dbReference type="ARBA" id="ARBA00004429"/>
    </source>
</evidence>
<evidence type="ECO:0000256" key="3">
    <source>
        <dbReference type="ARBA" id="ARBA00022448"/>
    </source>
</evidence>
<feature type="transmembrane region" description="Helical" evidence="9">
    <location>
        <begin position="63"/>
        <end position="83"/>
    </location>
</feature>
<evidence type="ECO:0000313" key="12">
    <source>
        <dbReference type="Proteomes" id="UP000000814"/>
    </source>
</evidence>
<dbReference type="AlphaFoldDB" id="Q97GN7"/>
<protein>
    <recommendedName>
        <fullName evidence="9">Transport permease protein</fullName>
    </recommendedName>
</protein>
<dbReference type="EMBL" id="AE001437">
    <property type="protein sequence ID" value="AAK80285.1"/>
    <property type="molecule type" value="Genomic_DNA"/>
</dbReference>
<dbReference type="InterPro" id="IPR000412">
    <property type="entry name" value="ABC_2_transport"/>
</dbReference>
<organism evidence="11 12">
    <name type="scientific">Clostridium acetobutylicum (strain ATCC 824 / DSM 792 / JCM 1419 / IAM 19013 / LMG 5710 / NBRC 13948 / NRRL B-527 / VKM B-1787 / 2291 / W)</name>
    <dbReference type="NCBI Taxonomy" id="272562"/>
    <lineage>
        <taxon>Bacteria</taxon>
        <taxon>Bacillati</taxon>
        <taxon>Bacillota</taxon>
        <taxon>Clostridia</taxon>
        <taxon>Eubacteriales</taxon>
        <taxon>Clostridiaceae</taxon>
        <taxon>Clostridium</taxon>
    </lineage>
</organism>
<sequence length="258" mass="29973">MINSIKEILKYKELLQNLTMKELKLKYRNSALGFFWSFLNPIMLLIVYTFAFKYIMHQTTPNYTVTLLAALLPWQFFQGAVQGSTTSIISNSNLIKKIYFPRQIMPLSIIFSNFVSFLITLVILFGAMIVSQVPFSFTILLLPIILLLLLVFSVGLSLILSSLNVLYRDVSHFVEVLFMLWFYLTPIVYVLDRIPILYKNILLINPMTMIVECIRSVLLEGKMPNPFYIVVILVWDIVLLYVGDRIFRKIENDFAEEV</sequence>
<dbReference type="STRING" id="272562.CA_C2329"/>
<gene>
    <name evidence="11" type="ordered locus">CA_C2329</name>
</gene>
<dbReference type="KEGG" id="cac:CA_C2329"/>
<dbReference type="PANTHER" id="PTHR30413">
    <property type="entry name" value="INNER MEMBRANE TRANSPORT PERMEASE"/>
    <property type="match status" value="1"/>
</dbReference>
<keyword evidence="6 9" id="KW-0812">Transmembrane</keyword>
<dbReference type="HOGENOM" id="CLU_060703_1_1_9"/>
<dbReference type="PROSITE" id="PS51012">
    <property type="entry name" value="ABC_TM2"/>
    <property type="match status" value="1"/>
</dbReference>
<feature type="domain" description="ABC transmembrane type-2" evidence="10">
    <location>
        <begin position="32"/>
        <end position="250"/>
    </location>
</feature>
<evidence type="ECO:0000256" key="7">
    <source>
        <dbReference type="ARBA" id="ARBA00022989"/>
    </source>
</evidence>
<keyword evidence="7 9" id="KW-1133">Transmembrane helix</keyword>
<feature type="transmembrane region" description="Helical" evidence="9">
    <location>
        <begin position="226"/>
        <end position="243"/>
    </location>
</feature>
<evidence type="ECO:0000256" key="2">
    <source>
        <dbReference type="ARBA" id="ARBA00007783"/>
    </source>
</evidence>
<keyword evidence="4 9" id="KW-1003">Cell membrane</keyword>
<comment type="subcellular location">
    <subcellularLocation>
        <location evidence="1">Cell inner membrane</location>
        <topology evidence="1">Multi-pass membrane protein</topology>
    </subcellularLocation>
    <subcellularLocation>
        <location evidence="9">Cell membrane</location>
        <topology evidence="9">Multi-pass membrane protein</topology>
    </subcellularLocation>
</comment>
<evidence type="ECO:0000256" key="8">
    <source>
        <dbReference type="ARBA" id="ARBA00023136"/>
    </source>
</evidence>
<name>Q97GN7_CLOAB</name>
<dbReference type="GO" id="GO:0140359">
    <property type="term" value="F:ABC-type transporter activity"/>
    <property type="evidence" value="ECO:0007669"/>
    <property type="project" value="InterPro"/>
</dbReference>
<keyword evidence="8 9" id="KW-0472">Membrane</keyword>
<evidence type="ECO:0000256" key="4">
    <source>
        <dbReference type="ARBA" id="ARBA00022475"/>
    </source>
</evidence>
<dbReference type="InterPro" id="IPR013525">
    <property type="entry name" value="ABC2_TM"/>
</dbReference>
<accession>Q97GN7</accession>
<feature type="transmembrane region" description="Helical" evidence="9">
    <location>
        <begin position="31"/>
        <end position="51"/>
    </location>
</feature>
<dbReference type="GO" id="GO:0043190">
    <property type="term" value="C:ATP-binding cassette (ABC) transporter complex"/>
    <property type="evidence" value="ECO:0007669"/>
    <property type="project" value="InterPro"/>
</dbReference>
<keyword evidence="3 9" id="KW-0813">Transport</keyword>
<dbReference type="GO" id="GO:0015920">
    <property type="term" value="P:lipopolysaccharide transport"/>
    <property type="evidence" value="ECO:0007669"/>
    <property type="project" value="TreeGrafter"/>
</dbReference>
<dbReference type="Proteomes" id="UP000000814">
    <property type="component" value="Chromosome"/>
</dbReference>
<dbReference type="eggNOG" id="COG1682">
    <property type="taxonomic scope" value="Bacteria"/>
</dbReference>
<comment type="similarity">
    <text evidence="2 9">Belongs to the ABC-2 integral membrane protein family.</text>
</comment>
<dbReference type="OrthoDB" id="9786910at2"/>
<dbReference type="PRINTS" id="PR00164">
    <property type="entry name" value="ABC2TRNSPORT"/>
</dbReference>
<dbReference type="Pfam" id="PF01061">
    <property type="entry name" value="ABC2_membrane"/>
    <property type="match status" value="1"/>
</dbReference>
<feature type="transmembrane region" description="Helical" evidence="9">
    <location>
        <begin position="104"/>
        <end position="129"/>
    </location>
</feature>